<feature type="non-terminal residue" evidence="2">
    <location>
        <position position="152"/>
    </location>
</feature>
<feature type="compositionally biased region" description="Basic and acidic residues" evidence="1">
    <location>
        <begin position="30"/>
        <end position="43"/>
    </location>
</feature>
<organism evidence="2">
    <name type="scientific">uncultured Thermomicrobiales bacterium</name>
    <dbReference type="NCBI Taxonomy" id="1645740"/>
    <lineage>
        <taxon>Bacteria</taxon>
        <taxon>Pseudomonadati</taxon>
        <taxon>Thermomicrobiota</taxon>
        <taxon>Thermomicrobia</taxon>
        <taxon>Thermomicrobiales</taxon>
        <taxon>environmental samples</taxon>
    </lineage>
</organism>
<evidence type="ECO:0000256" key="1">
    <source>
        <dbReference type="SAM" id="MobiDB-lite"/>
    </source>
</evidence>
<protein>
    <submittedName>
        <fullName evidence="2">Uncharacterized protein</fullName>
    </submittedName>
</protein>
<feature type="non-terminal residue" evidence="2">
    <location>
        <position position="1"/>
    </location>
</feature>
<reference evidence="2" key="1">
    <citation type="submission" date="2020-02" db="EMBL/GenBank/DDBJ databases">
        <authorList>
            <person name="Meier V. D."/>
        </authorList>
    </citation>
    <scope>NUCLEOTIDE SEQUENCE</scope>
    <source>
        <strain evidence="2">AVDCRST_MAG87</strain>
    </source>
</reference>
<dbReference type="AlphaFoldDB" id="A0A6J4UY58"/>
<sequence length="152" mass="16874">ELEDTTSIPPPPWKPPAPGARSGHHRDGHRHVDPDASQHGDGRFRDVSHRVYPRHELHTGGGARRCRPPCRRCGCLHLGQSDPALFRIHRGDCSVRVHHRQFRRAGHGHDQRDVRVEGSCSGGEPVHARECLPRYEPSDGALDDAPGRPAAM</sequence>
<proteinExistence type="predicted"/>
<evidence type="ECO:0000313" key="2">
    <source>
        <dbReference type="EMBL" id="CAA9561436.1"/>
    </source>
</evidence>
<accession>A0A6J4UY58</accession>
<name>A0A6J4UY58_9BACT</name>
<feature type="region of interest" description="Disordered" evidence="1">
    <location>
        <begin position="1"/>
        <end position="43"/>
    </location>
</feature>
<dbReference type="EMBL" id="CADCWJ010000360">
    <property type="protein sequence ID" value="CAA9561436.1"/>
    <property type="molecule type" value="Genomic_DNA"/>
</dbReference>
<feature type="compositionally biased region" description="Pro residues" evidence="1">
    <location>
        <begin position="8"/>
        <end position="18"/>
    </location>
</feature>
<gene>
    <name evidence="2" type="ORF">AVDCRST_MAG87-1609</name>
</gene>